<comment type="subcellular location">
    <subcellularLocation>
        <location evidence="1">Nucleus</location>
    </subcellularLocation>
</comment>
<evidence type="ECO:0000256" key="4">
    <source>
        <dbReference type="PROSITE-ProRule" id="PRU00267"/>
    </source>
</evidence>
<dbReference type="SMART" id="SM00398">
    <property type="entry name" value="HMG"/>
    <property type="match status" value="3"/>
</dbReference>
<dbReference type="Proteomes" id="UP001311232">
    <property type="component" value="Unassembled WGS sequence"/>
</dbReference>
<dbReference type="Gene3D" id="1.10.30.10">
    <property type="entry name" value="High mobility group box domain"/>
    <property type="match status" value="3"/>
</dbReference>
<dbReference type="PANTHER" id="PTHR46318:SF2">
    <property type="entry name" value="NUCLEOLAR TRANSCRIPTION FACTOR 1"/>
    <property type="match status" value="1"/>
</dbReference>
<sequence length="451" mass="52234">MSEIKMDGVESDPETTQWTRENLEKLLASMKDSIPKKEQTQTYIRGLRALEWDKVSFPPFSPEECRVKWNSMMGKMRRFRSLPELLDEAEHVLSDPVHHRNIPKPPAPPKLAYMAKNMSRCKKKHPGLTMGQVAKKLAKKYDRLPEEKKMNCVRKYTIELDEYSRRKQDFCIDNDLPFPRKSGSKRSAPKDGGEGCSKGEGLPEKPPPHGRALFLKEQSKAGRSSFGNGFFKDMGQRWKEMSKNEKQMYNTRCEKMKREYETKLIECLDGLDGEEKQRIIKEKGIKFPKKTLDRYVRQPGEPKLPPRSGFIYFFIEHSKDFSGTLTRKDHMTQVKKHWYKLSAKEKNRYAETIQEKNRKYQEDLQKWFQTLTPEEREDYLRKKPSKVKFLQKYVHVKKKAPKQPSAGGCDRGKHLTLCPDGGRGPVGPLLGAPLFVIAPGQLGSMYLTLSA</sequence>
<dbReference type="InterPro" id="IPR009071">
    <property type="entry name" value="HMG_box_dom"/>
</dbReference>
<keyword evidence="2 4" id="KW-0238">DNA-binding</keyword>
<evidence type="ECO:0000256" key="2">
    <source>
        <dbReference type="ARBA" id="ARBA00023125"/>
    </source>
</evidence>
<organism evidence="8 9">
    <name type="scientific">Crenichthys baileyi</name>
    <name type="common">White River springfish</name>
    <dbReference type="NCBI Taxonomy" id="28760"/>
    <lineage>
        <taxon>Eukaryota</taxon>
        <taxon>Metazoa</taxon>
        <taxon>Chordata</taxon>
        <taxon>Craniata</taxon>
        <taxon>Vertebrata</taxon>
        <taxon>Euteleostomi</taxon>
        <taxon>Actinopterygii</taxon>
        <taxon>Neopterygii</taxon>
        <taxon>Teleostei</taxon>
        <taxon>Neoteleostei</taxon>
        <taxon>Acanthomorphata</taxon>
        <taxon>Ovalentaria</taxon>
        <taxon>Atherinomorphae</taxon>
        <taxon>Cyprinodontiformes</taxon>
        <taxon>Goodeidae</taxon>
        <taxon>Crenichthys</taxon>
    </lineage>
</organism>
<feature type="DNA-binding region" description="HMG box" evidence="4">
    <location>
        <begin position="204"/>
        <end position="268"/>
    </location>
</feature>
<evidence type="ECO:0000256" key="6">
    <source>
        <dbReference type="SAM" id="MobiDB-lite"/>
    </source>
</evidence>
<feature type="domain" description="HMG box" evidence="7">
    <location>
        <begin position="302"/>
        <end position="368"/>
    </location>
</feature>
<evidence type="ECO:0000256" key="1">
    <source>
        <dbReference type="ARBA" id="ARBA00004123"/>
    </source>
</evidence>
<gene>
    <name evidence="8" type="ORF">CRENBAI_006408</name>
</gene>
<dbReference type="GO" id="GO:0003677">
    <property type="term" value="F:DNA binding"/>
    <property type="evidence" value="ECO:0007669"/>
    <property type="project" value="UniProtKB-UniRule"/>
</dbReference>
<dbReference type="InterPro" id="IPR036910">
    <property type="entry name" value="HMG_box_dom_sf"/>
</dbReference>
<name>A0AAV9RDU2_9TELE</name>
<dbReference type="SUPFAM" id="SSF47095">
    <property type="entry name" value="HMG-box"/>
    <property type="match status" value="3"/>
</dbReference>
<protein>
    <recommendedName>
        <fullName evidence="7">HMG box domain-containing protein</fullName>
    </recommendedName>
</protein>
<keyword evidence="9" id="KW-1185">Reference proteome</keyword>
<evidence type="ECO:0000256" key="5">
    <source>
        <dbReference type="SAM" id="Coils"/>
    </source>
</evidence>
<evidence type="ECO:0000313" key="8">
    <source>
        <dbReference type="EMBL" id="KAK5607132.1"/>
    </source>
</evidence>
<accession>A0AAV9RDU2</accession>
<reference evidence="8 9" key="1">
    <citation type="submission" date="2021-06" db="EMBL/GenBank/DDBJ databases">
        <authorList>
            <person name="Palmer J.M."/>
        </authorList>
    </citation>
    <scope>NUCLEOTIDE SEQUENCE [LARGE SCALE GENOMIC DNA]</scope>
    <source>
        <strain evidence="8 9">MEX-2019</strain>
        <tissue evidence="8">Muscle</tissue>
    </source>
</reference>
<dbReference type="PROSITE" id="PS50118">
    <property type="entry name" value="HMG_BOX_2"/>
    <property type="match status" value="2"/>
</dbReference>
<keyword evidence="3 4" id="KW-0539">Nucleus</keyword>
<dbReference type="InterPro" id="IPR051762">
    <property type="entry name" value="UBF1"/>
</dbReference>
<dbReference type="Pfam" id="PF00505">
    <property type="entry name" value="HMG_box"/>
    <property type="match status" value="1"/>
</dbReference>
<dbReference type="AlphaFoldDB" id="A0AAV9RDU2"/>
<feature type="DNA-binding region" description="HMG box" evidence="4">
    <location>
        <begin position="302"/>
        <end position="368"/>
    </location>
</feature>
<feature type="coiled-coil region" evidence="5">
    <location>
        <begin position="343"/>
        <end position="370"/>
    </location>
</feature>
<comment type="caution">
    <text evidence="8">The sequence shown here is derived from an EMBL/GenBank/DDBJ whole genome shotgun (WGS) entry which is preliminary data.</text>
</comment>
<dbReference type="GO" id="GO:0005634">
    <property type="term" value="C:nucleus"/>
    <property type="evidence" value="ECO:0007669"/>
    <property type="project" value="UniProtKB-SubCell"/>
</dbReference>
<proteinExistence type="predicted"/>
<dbReference type="EMBL" id="JAHHUM010002032">
    <property type="protein sequence ID" value="KAK5607132.1"/>
    <property type="molecule type" value="Genomic_DNA"/>
</dbReference>
<evidence type="ECO:0000256" key="3">
    <source>
        <dbReference type="ARBA" id="ARBA00023242"/>
    </source>
</evidence>
<keyword evidence="5" id="KW-0175">Coiled coil</keyword>
<evidence type="ECO:0000313" key="9">
    <source>
        <dbReference type="Proteomes" id="UP001311232"/>
    </source>
</evidence>
<feature type="region of interest" description="Disordered" evidence="6">
    <location>
        <begin position="174"/>
        <end position="211"/>
    </location>
</feature>
<evidence type="ECO:0000259" key="7">
    <source>
        <dbReference type="PROSITE" id="PS50118"/>
    </source>
</evidence>
<dbReference type="PANTHER" id="PTHR46318">
    <property type="entry name" value="UPSTREAM BINDING TRANSCRIPTION FACTOR"/>
    <property type="match status" value="1"/>
</dbReference>
<feature type="domain" description="HMG box" evidence="7">
    <location>
        <begin position="204"/>
        <end position="268"/>
    </location>
</feature>